<proteinExistence type="predicted"/>
<evidence type="ECO:0008006" key="3">
    <source>
        <dbReference type="Google" id="ProtNLM"/>
    </source>
</evidence>
<dbReference type="KEGG" id="eiv:EIN_235350"/>
<dbReference type="Proteomes" id="UP000014680">
    <property type="component" value="Unassembled WGS sequence"/>
</dbReference>
<sequence>MYMFLLIELTSGQECQCYPVGTKSSDVFSPAGCENTETHSYCFENNFYYDTNSIFNETIIKKTLTINSTVGFKISNYFRLVDNVVLTQNGAFHIVNGTIIGANSQLLVNTFYSLAGYIQLENPQLNRPQIILWNSSYLHLNRNITNRVDFKSKTPLATQSALTLDNICILSTMFPYKFDDGIGYLISNQRLIRFCPKGTNLSNTVTCTLVNRLYTDSNYSPNYSPQTFDYPHCPCNSDKTLNCELKLMTNSVLTYSFGDIKFDAEQIPFTTPCSVKFDTSTNTFSCNNDMIFSVNFTKKVENFVINSSSKIASLNLFSNSSVFILGKTKLNNIMPMYFGEFDRSYVIMIDGTLNSNNCILLEITKEKTTCKLCNSDYRLYDGTCIIKESNCVNYNKNSICVSCSSGYVLDDNYNCILSEKCEYGTTSNCYKYNNCILNHNCIYGDGTVCIKCETGESHSKCENCANTNCLKCNSDVCRLCQTGYVLNDTKNCVKESLGFSYGISTVYCNNKFYMENFKCRNCLTKHENSILCNTNISLRCDDNFIITEDGNCITKNCKVNEINEENGQCTLPQEKCLSIVNNKCIECDSNYILTNTFTCEIMNATNSIENCKQNNQMGCIECDFGYYLSHGLCFSCSENCTSCIETSTKCLSCEIDYYQGDNYKCLPNGELTEKCDKISTVTTRRIIFLPRFCFKKQRAGVNFFPKTYF</sequence>
<accession>L7FMA5</accession>
<organism evidence="1 2">
    <name type="scientific">Entamoeba invadens IP1</name>
    <dbReference type="NCBI Taxonomy" id="370355"/>
    <lineage>
        <taxon>Eukaryota</taxon>
        <taxon>Amoebozoa</taxon>
        <taxon>Evosea</taxon>
        <taxon>Archamoebae</taxon>
        <taxon>Mastigamoebida</taxon>
        <taxon>Entamoebidae</taxon>
        <taxon>Entamoeba</taxon>
    </lineage>
</organism>
<dbReference type="PANTHER" id="PTHR45756">
    <property type="entry name" value="PALMITOYLTRANSFERASE"/>
    <property type="match status" value="1"/>
</dbReference>
<name>L7FMA5_ENTIV</name>
<protein>
    <recommendedName>
        <fullName evidence="3">Protein serine/threonine kinase</fullName>
    </recommendedName>
</protein>
<keyword evidence="2" id="KW-1185">Reference proteome</keyword>
<dbReference type="InterPro" id="IPR009030">
    <property type="entry name" value="Growth_fac_rcpt_cys_sf"/>
</dbReference>
<dbReference type="VEuPathDB" id="AmoebaDB:EIN_235350"/>
<dbReference type="EMBL" id="KB207020">
    <property type="protein sequence ID" value="ELP86018.1"/>
    <property type="molecule type" value="Genomic_DNA"/>
</dbReference>
<evidence type="ECO:0000313" key="2">
    <source>
        <dbReference type="Proteomes" id="UP000014680"/>
    </source>
</evidence>
<dbReference type="RefSeq" id="XP_004185364.1">
    <property type="nucleotide sequence ID" value="XM_004185316.1"/>
</dbReference>
<dbReference type="InterPro" id="IPR006212">
    <property type="entry name" value="Furin_repeat"/>
</dbReference>
<dbReference type="SMART" id="SM00261">
    <property type="entry name" value="FU"/>
    <property type="match status" value="3"/>
</dbReference>
<dbReference type="PANTHER" id="PTHR45756:SF1">
    <property type="entry name" value="PROTEIN KINASE DOMAIN CONTAINING PROTEIN"/>
    <property type="match status" value="1"/>
</dbReference>
<dbReference type="InterPro" id="IPR053215">
    <property type="entry name" value="TKL_Ser/Thr_kinase"/>
</dbReference>
<reference evidence="1 2" key="1">
    <citation type="submission" date="2012-10" db="EMBL/GenBank/DDBJ databases">
        <authorList>
            <person name="Zafar N."/>
            <person name="Inman J."/>
            <person name="Hall N."/>
            <person name="Lorenzi H."/>
            <person name="Caler E."/>
        </authorList>
    </citation>
    <scope>NUCLEOTIDE SEQUENCE [LARGE SCALE GENOMIC DNA]</scope>
    <source>
        <strain evidence="1 2">IP1</strain>
    </source>
</reference>
<evidence type="ECO:0000313" key="1">
    <source>
        <dbReference type="EMBL" id="ELP86018.1"/>
    </source>
</evidence>
<dbReference type="OrthoDB" id="25879at2759"/>
<gene>
    <name evidence="1" type="ORF">EIN_235350</name>
</gene>
<dbReference type="GeneID" id="14884980"/>
<dbReference type="AlphaFoldDB" id="L7FMA5"/>
<dbReference type="SUPFAM" id="SSF57184">
    <property type="entry name" value="Growth factor receptor domain"/>
    <property type="match status" value="1"/>
</dbReference>